<feature type="coiled-coil region" evidence="1">
    <location>
        <begin position="633"/>
        <end position="660"/>
    </location>
</feature>
<feature type="region of interest" description="Disordered" evidence="2">
    <location>
        <begin position="313"/>
        <end position="369"/>
    </location>
</feature>
<dbReference type="InterPro" id="IPR000719">
    <property type="entry name" value="Prot_kinase_dom"/>
</dbReference>
<dbReference type="Proteomes" id="UP001596065">
    <property type="component" value="Unassembled WGS sequence"/>
</dbReference>
<evidence type="ECO:0000313" key="5">
    <source>
        <dbReference type="Proteomes" id="UP001596065"/>
    </source>
</evidence>
<protein>
    <recommendedName>
        <fullName evidence="3">Protein kinase domain-containing protein</fullName>
    </recommendedName>
</protein>
<keyword evidence="1" id="KW-0175">Coiled coil</keyword>
<keyword evidence="5" id="KW-1185">Reference proteome</keyword>
<gene>
    <name evidence="4" type="ORF">ACFP3J_21130</name>
</gene>
<dbReference type="RefSeq" id="WP_344352664.1">
    <property type="nucleotide sequence ID" value="NZ_BAAASM010000066.1"/>
</dbReference>
<dbReference type="PROSITE" id="PS50011">
    <property type="entry name" value="PROTEIN_KINASE_DOM"/>
    <property type="match status" value="1"/>
</dbReference>
<evidence type="ECO:0000256" key="2">
    <source>
        <dbReference type="SAM" id="MobiDB-lite"/>
    </source>
</evidence>
<feature type="domain" description="Protein kinase" evidence="3">
    <location>
        <begin position="46"/>
        <end position="334"/>
    </location>
</feature>
<evidence type="ECO:0000256" key="1">
    <source>
        <dbReference type="SAM" id="Coils"/>
    </source>
</evidence>
<dbReference type="EMBL" id="JBHSOE010000037">
    <property type="protein sequence ID" value="MFC5657982.1"/>
    <property type="molecule type" value="Genomic_DNA"/>
</dbReference>
<sequence length="735" mass="79381">MAVSHTGKPAAGRKFPTGANYVEALQNPTLCFEDPDLKHGTVQQSPVLGPKAISGNFASVFSITAPDGQRYALKCFTRDSSTLEARYQAISRQLADLRPSKLSQPWPVSTAYLPRGVLVAGEWYPALKMAWVEGTSLITWIERNVRDTAAVLRTAERFAALVADLERLGVAHGDLQHGNLLVAADSTLRLVDYDGMYVPALKGQGATENGHRNYQSPTRTSADFGPSIDRFSAWVIYLSLVAIATDPALWDQLHDAQGEFLILKEDDFKEPRSSPAWSLLLTHTDPNLQALATQTHGHLTAAAQAVPPLTTAGTIPTPRPAPAVNQQGGSPSWMAGHMPQPRNRPAASGTGPGTGTGTGTGTAAGTGFAHRRPGDILAGVFALTGSAAPATLTAISTLPTGYMAAAQLGVLLLSGGVLHASRRSRPEAQASKARILVLQQQVDALADSVAAAQKIHQEIESLNTAGARRDTQLNRQIKSLQTELRDEQSRITVRLNKETGDLRTKLSGLAAKEQQQLDAALASAVRTHIQDKLRRTSIKDAKKLSNMGSGTVTNLIAAGIHTAADFTGVRYVQGSRYGNRDAFLIRSNGHQVKVPGVGEVRAAALESWRTSLEQRARKSAPTSVGVQERAAIRQQFAAQKKRYEAEITQAESAARHERDQLQQRITTRLQQVNTEKQQHQAATQKQRAVLLQRQTQLADATTTHGRLVAQLTTAGAEHRRTFGLRRYLRFVATGR</sequence>
<accession>A0ABW0WI99</accession>
<dbReference type="SUPFAM" id="SSF56112">
    <property type="entry name" value="Protein kinase-like (PK-like)"/>
    <property type="match status" value="1"/>
</dbReference>
<dbReference type="Gene3D" id="1.10.510.10">
    <property type="entry name" value="Transferase(Phosphotransferase) domain 1"/>
    <property type="match status" value="1"/>
</dbReference>
<evidence type="ECO:0000259" key="3">
    <source>
        <dbReference type="PROSITE" id="PS50011"/>
    </source>
</evidence>
<dbReference type="InterPro" id="IPR011009">
    <property type="entry name" value="Kinase-like_dom_sf"/>
</dbReference>
<proteinExistence type="predicted"/>
<comment type="caution">
    <text evidence="4">The sequence shown here is derived from an EMBL/GenBank/DDBJ whole genome shotgun (WGS) entry which is preliminary data.</text>
</comment>
<reference evidence="5" key="1">
    <citation type="journal article" date="2019" name="Int. J. Syst. Evol. Microbiol.">
        <title>The Global Catalogue of Microorganisms (GCM) 10K type strain sequencing project: providing services to taxonomists for standard genome sequencing and annotation.</title>
        <authorList>
            <consortium name="The Broad Institute Genomics Platform"/>
            <consortium name="The Broad Institute Genome Sequencing Center for Infectious Disease"/>
            <person name="Wu L."/>
            <person name="Ma J."/>
        </authorList>
    </citation>
    <scope>NUCLEOTIDE SEQUENCE [LARGE SCALE GENOMIC DNA]</scope>
    <source>
        <strain evidence="5">KCTC 5701</strain>
    </source>
</reference>
<organism evidence="4 5">
    <name type="scientific">Streptomyces nogalater</name>
    <dbReference type="NCBI Taxonomy" id="38314"/>
    <lineage>
        <taxon>Bacteria</taxon>
        <taxon>Bacillati</taxon>
        <taxon>Actinomycetota</taxon>
        <taxon>Actinomycetes</taxon>
        <taxon>Kitasatosporales</taxon>
        <taxon>Streptomycetaceae</taxon>
        <taxon>Streptomyces</taxon>
    </lineage>
</organism>
<evidence type="ECO:0000313" key="4">
    <source>
        <dbReference type="EMBL" id="MFC5657982.1"/>
    </source>
</evidence>
<name>A0ABW0WI99_STRNO</name>
<feature type="compositionally biased region" description="Gly residues" evidence="2">
    <location>
        <begin position="350"/>
        <end position="364"/>
    </location>
</feature>